<protein>
    <recommendedName>
        <fullName evidence="4">Secreted protein</fullName>
    </recommendedName>
</protein>
<name>A0A1H4LKE3_9BACT</name>
<keyword evidence="1" id="KW-0732">Signal</keyword>
<dbReference type="EMBL" id="FNSD01000001">
    <property type="protein sequence ID" value="SEB70802.1"/>
    <property type="molecule type" value="Genomic_DNA"/>
</dbReference>
<evidence type="ECO:0000313" key="2">
    <source>
        <dbReference type="EMBL" id="SEB70802.1"/>
    </source>
</evidence>
<evidence type="ECO:0000313" key="3">
    <source>
        <dbReference type="Proteomes" id="UP000182409"/>
    </source>
</evidence>
<accession>A0A1H4LKE3</accession>
<organism evidence="2 3">
    <name type="scientific">Terriglobus roseus</name>
    <dbReference type="NCBI Taxonomy" id="392734"/>
    <lineage>
        <taxon>Bacteria</taxon>
        <taxon>Pseudomonadati</taxon>
        <taxon>Acidobacteriota</taxon>
        <taxon>Terriglobia</taxon>
        <taxon>Terriglobales</taxon>
        <taxon>Acidobacteriaceae</taxon>
        <taxon>Terriglobus</taxon>
    </lineage>
</organism>
<feature type="signal peptide" evidence="1">
    <location>
        <begin position="1"/>
        <end position="24"/>
    </location>
</feature>
<sequence length="131" mass="14082">MKMQDAVRAVVMSGLLLAPMATQAQKPSAPSVTAANSADAARVNRELLTSTVHEAWLASDRNEDKFFDMVKQCAEMSAQKRGVTLPDTEAAGRKMGMLIKTIARRDPDQLLYAVVDAAVKQTAAPPVRAAK</sequence>
<proteinExistence type="predicted"/>
<gene>
    <name evidence="2" type="ORF">SAMN05443244_1619</name>
</gene>
<reference evidence="2 3" key="1">
    <citation type="submission" date="2016-10" db="EMBL/GenBank/DDBJ databases">
        <authorList>
            <person name="de Groot N.N."/>
        </authorList>
    </citation>
    <scope>NUCLEOTIDE SEQUENCE [LARGE SCALE GENOMIC DNA]</scope>
    <source>
        <strain evidence="2 3">AB35.6</strain>
    </source>
</reference>
<evidence type="ECO:0008006" key="4">
    <source>
        <dbReference type="Google" id="ProtNLM"/>
    </source>
</evidence>
<evidence type="ECO:0000256" key="1">
    <source>
        <dbReference type="SAM" id="SignalP"/>
    </source>
</evidence>
<dbReference type="OrthoDB" id="121988at2"/>
<dbReference type="Proteomes" id="UP000182409">
    <property type="component" value="Unassembled WGS sequence"/>
</dbReference>
<dbReference type="AlphaFoldDB" id="A0A1H4LKE3"/>
<dbReference type="RefSeq" id="WP_074653223.1">
    <property type="nucleotide sequence ID" value="NZ_FNSD01000001.1"/>
</dbReference>
<feature type="chain" id="PRO_5010201788" description="Secreted protein" evidence="1">
    <location>
        <begin position="25"/>
        <end position="131"/>
    </location>
</feature>